<dbReference type="EMBL" id="CP069111">
    <property type="protein sequence ID" value="QSS62107.1"/>
    <property type="molecule type" value="Genomic_DNA"/>
</dbReference>
<sequence>MLCEIDYNDLQAALSSRAQEAEQTCFFDVACLRSQLLLAMIRQISCEFETHKALSIGLLLKTSHALLGLWRVRDGTLCLGGIKAKTKLLLKLVPTYMCWAIAAFVHPRVAHTLWRAHRDFVDLLQSLLVVPQTLLGITALLRRRRFPCPQDSQRRTNLAPTLIHKDNPVAMRRENFMLHPENPALEITLSASKSYSNWFPPRELELEMPMHEENYTKLRRWYADRIQSLMTTAWTAISGW</sequence>
<proteinExistence type="predicted"/>
<evidence type="ECO:0000313" key="1">
    <source>
        <dbReference type="EMBL" id="QSS62107.1"/>
    </source>
</evidence>
<dbReference type="OrthoDB" id="10526512at2759"/>
<dbReference type="VEuPathDB" id="FungiDB:I7I51_04284"/>
<gene>
    <name evidence="1" type="ORF">I7I51_04284</name>
</gene>
<evidence type="ECO:0000313" key="2">
    <source>
        <dbReference type="Proteomes" id="UP000663671"/>
    </source>
</evidence>
<reference evidence="1" key="1">
    <citation type="submission" date="2021-01" db="EMBL/GenBank/DDBJ databases">
        <title>Chromosome-level genome assembly of a human fungal pathogen reveals clustering of transcriptionally co-regulated genes.</title>
        <authorList>
            <person name="Voorhies M."/>
            <person name="Cohen S."/>
            <person name="Shea T.P."/>
            <person name="Petrus S."/>
            <person name="Munoz J.F."/>
            <person name="Poplawski S."/>
            <person name="Goldman W.E."/>
            <person name="Michael T."/>
            <person name="Cuomo C.A."/>
            <person name="Sil A."/>
            <person name="Beyhan S."/>
        </authorList>
    </citation>
    <scope>NUCLEOTIDE SEQUENCE</scope>
    <source>
        <strain evidence="1">WU24</strain>
    </source>
</reference>
<organism evidence="1 2">
    <name type="scientific">Ajellomyces capsulatus</name>
    <name type="common">Darling's disease fungus</name>
    <name type="synonym">Histoplasma capsulatum</name>
    <dbReference type="NCBI Taxonomy" id="5037"/>
    <lineage>
        <taxon>Eukaryota</taxon>
        <taxon>Fungi</taxon>
        <taxon>Dikarya</taxon>
        <taxon>Ascomycota</taxon>
        <taxon>Pezizomycotina</taxon>
        <taxon>Eurotiomycetes</taxon>
        <taxon>Eurotiomycetidae</taxon>
        <taxon>Onygenales</taxon>
        <taxon>Ajellomycetaceae</taxon>
        <taxon>Histoplasma</taxon>
    </lineage>
</organism>
<dbReference type="AlphaFoldDB" id="A0A8A1MD77"/>
<accession>A0A8A1MD77</accession>
<protein>
    <submittedName>
        <fullName evidence="1">Uncharacterized protein</fullName>
    </submittedName>
</protein>
<name>A0A8A1MD77_AJECA</name>
<dbReference type="Proteomes" id="UP000663671">
    <property type="component" value="Chromosome 5"/>
</dbReference>